<evidence type="ECO:0000313" key="4">
    <source>
        <dbReference type="Proteomes" id="UP000298588"/>
    </source>
</evidence>
<evidence type="ECO:0000313" key="3">
    <source>
        <dbReference type="EMBL" id="QCK85305.1"/>
    </source>
</evidence>
<sequence>MAAFSRVCLPIVIIFGAVAFITAAHAQAPAPGTPAVEADLATHGLTVTMDQARIMRMPPRVATLVIGNPLIADATVQAGGLMVLTGKAIGSTNLIALDNRGEQLMSVQIRVRPQNDAVVQVYRGVERETYSCTPTCERTMAIGDSKAFFDTALGQSRARDGAASSRGTAAPR</sequence>
<dbReference type="KEGG" id="paqt:E8L99_05695"/>
<keyword evidence="4" id="KW-1185">Reference proteome</keyword>
<dbReference type="RefSeq" id="WP_137098639.1">
    <property type="nucleotide sequence ID" value="NZ_CP039865.1"/>
</dbReference>
<organism evidence="3 4">
    <name type="scientific">Phreatobacter aquaticus</name>
    <dbReference type="NCBI Taxonomy" id="2570229"/>
    <lineage>
        <taxon>Bacteria</taxon>
        <taxon>Pseudomonadati</taxon>
        <taxon>Pseudomonadota</taxon>
        <taxon>Alphaproteobacteria</taxon>
        <taxon>Hyphomicrobiales</taxon>
        <taxon>Phreatobacteraceae</taxon>
        <taxon>Phreatobacter</taxon>
    </lineage>
</organism>
<evidence type="ECO:0000259" key="2">
    <source>
        <dbReference type="Pfam" id="PF13629"/>
    </source>
</evidence>
<gene>
    <name evidence="3" type="ORF">E8L99_05695</name>
</gene>
<dbReference type="Pfam" id="PF13629">
    <property type="entry name" value="T2SS-T3SS_pil_N"/>
    <property type="match status" value="1"/>
</dbReference>
<dbReference type="OrthoDB" id="9815749at2"/>
<accession>A0A4D7QES4</accession>
<feature type="signal peptide" evidence="1">
    <location>
        <begin position="1"/>
        <end position="26"/>
    </location>
</feature>
<protein>
    <submittedName>
        <fullName evidence="3">Pilus assembly protein CpaC</fullName>
    </submittedName>
</protein>
<dbReference type="InterPro" id="IPR032789">
    <property type="entry name" value="T2SS-T3SS_pil_N"/>
</dbReference>
<reference evidence="3 4" key="1">
    <citation type="submission" date="2019-04" db="EMBL/GenBank/DDBJ databases">
        <title>Phreatobacter aquaticus sp. nov.</title>
        <authorList>
            <person name="Choi A."/>
            <person name="Baek K."/>
        </authorList>
    </citation>
    <scope>NUCLEOTIDE SEQUENCE [LARGE SCALE GENOMIC DNA]</scope>
    <source>
        <strain evidence="3 4">NMCR1094</strain>
    </source>
</reference>
<dbReference type="EMBL" id="CP039865">
    <property type="protein sequence ID" value="QCK85305.1"/>
    <property type="molecule type" value="Genomic_DNA"/>
</dbReference>
<name>A0A4D7QES4_9HYPH</name>
<evidence type="ECO:0000256" key="1">
    <source>
        <dbReference type="SAM" id="SignalP"/>
    </source>
</evidence>
<dbReference type="Proteomes" id="UP000298588">
    <property type="component" value="Chromosome"/>
</dbReference>
<dbReference type="AlphaFoldDB" id="A0A4D7QES4"/>
<proteinExistence type="predicted"/>
<keyword evidence="1" id="KW-0732">Signal</keyword>
<feature type="chain" id="PRO_5020194060" evidence="1">
    <location>
        <begin position="27"/>
        <end position="172"/>
    </location>
</feature>
<feature type="domain" description="Pilus formation protein N-terminal" evidence="2">
    <location>
        <begin position="44"/>
        <end position="111"/>
    </location>
</feature>